<dbReference type="EMBL" id="FMHT01000003">
    <property type="protein sequence ID" value="SCL25583.1"/>
    <property type="molecule type" value="Genomic_DNA"/>
</dbReference>
<dbReference type="OrthoDB" id="180193at2"/>
<proteinExistence type="predicted"/>
<evidence type="ECO:0000259" key="2">
    <source>
        <dbReference type="Pfam" id="PF00296"/>
    </source>
</evidence>
<dbReference type="PANTHER" id="PTHR43244:SF1">
    <property type="entry name" value="5,10-METHYLENETETRAHYDROMETHANOPTERIN REDUCTASE"/>
    <property type="match status" value="1"/>
</dbReference>
<dbReference type="STRING" id="145857.GA0070616_3132"/>
<dbReference type="NCBIfam" id="TIGR03557">
    <property type="entry name" value="F420_G6P_family"/>
    <property type="match status" value="1"/>
</dbReference>
<evidence type="ECO:0000313" key="4">
    <source>
        <dbReference type="Proteomes" id="UP000199699"/>
    </source>
</evidence>
<evidence type="ECO:0000256" key="1">
    <source>
        <dbReference type="ARBA" id="ARBA00023002"/>
    </source>
</evidence>
<reference evidence="3 4" key="1">
    <citation type="submission" date="2016-06" db="EMBL/GenBank/DDBJ databases">
        <authorList>
            <person name="Kjaerup R.B."/>
            <person name="Dalgaard T.S."/>
            <person name="Juul-Madsen H.R."/>
        </authorList>
    </citation>
    <scope>NUCLEOTIDE SEQUENCE [LARGE SCALE GENOMIC DNA]</scope>
    <source>
        <strain evidence="3 4">DSM 43818</strain>
    </source>
</reference>
<dbReference type="Pfam" id="PF00296">
    <property type="entry name" value="Bac_luciferase"/>
    <property type="match status" value="1"/>
</dbReference>
<organism evidence="3 4">
    <name type="scientific">Micromonospora nigra</name>
    <dbReference type="NCBI Taxonomy" id="145857"/>
    <lineage>
        <taxon>Bacteria</taxon>
        <taxon>Bacillati</taxon>
        <taxon>Actinomycetota</taxon>
        <taxon>Actinomycetes</taxon>
        <taxon>Micromonosporales</taxon>
        <taxon>Micromonosporaceae</taxon>
        <taxon>Micromonospora</taxon>
    </lineage>
</organism>
<dbReference type="SUPFAM" id="SSF51679">
    <property type="entry name" value="Bacterial luciferase-like"/>
    <property type="match status" value="1"/>
</dbReference>
<feature type="domain" description="Luciferase-like" evidence="2">
    <location>
        <begin position="8"/>
        <end position="290"/>
    </location>
</feature>
<dbReference type="InterPro" id="IPR036661">
    <property type="entry name" value="Luciferase-like_sf"/>
</dbReference>
<gene>
    <name evidence="3" type="ORF">GA0070616_3132</name>
</gene>
<accession>A0A1C6S868</accession>
<sequence length="319" mass="34827">MRIGYKLASEGFGPKEIIRQAVRAEEVGFDFVEMSDHFHPWLDVQGHSSFTWTVFGAIAARTDRVGLVTGVTCPTVRYHPAIIAQAAATLAIISDGRFTLGVGAGERLNEHVVGQGFPSVRGRHERLREALEIIRLLWQGGYQSYEGKHLHLEDAQVFDLPDQPPVIAVAASGPASVAIATELGDGLFATEPEPDLVQTYQRGGGSGPRYAEVPMAWAPDEQQAVEAAWQTSRWAVTGWKVMSELPNPVNFDAASRTVTQDDIRQQFAVGPDPDVHVAAVRKYADAGFDHLVLQNAGPDPDGFLDFYRDTLADRLRALG</sequence>
<evidence type="ECO:0000313" key="3">
    <source>
        <dbReference type="EMBL" id="SCL25583.1"/>
    </source>
</evidence>
<dbReference type="GO" id="GO:0016705">
    <property type="term" value="F:oxidoreductase activity, acting on paired donors, with incorporation or reduction of molecular oxygen"/>
    <property type="evidence" value="ECO:0007669"/>
    <property type="project" value="InterPro"/>
</dbReference>
<protein>
    <submittedName>
        <fullName evidence="3">F420-dependent oxidoreductase, G6PDH family</fullName>
    </submittedName>
</protein>
<dbReference type="AlphaFoldDB" id="A0A1C6S868"/>
<keyword evidence="1" id="KW-0560">Oxidoreductase</keyword>
<dbReference type="InterPro" id="IPR019945">
    <property type="entry name" value="F420_G6P_DH-rel"/>
</dbReference>
<dbReference type="Proteomes" id="UP000199699">
    <property type="component" value="Unassembled WGS sequence"/>
</dbReference>
<keyword evidence="4" id="KW-1185">Reference proteome</keyword>
<dbReference type="CDD" id="cd01097">
    <property type="entry name" value="Tetrahydromethanopterin_reductase"/>
    <property type="match status" value="1"/>
</dbReference>
<dbReference type="PANTHER" id="PTHR43244">
    <property type="match status" value="1"/>
</dbReference>
<dbReference type="InterPro" id="IPR050564">
    <property type="entry name" value="F420-G6PD/mer"/>
</dbReference>
<name>A0A1C6S868_9ACTN</name>
<dbReference type="RefSeq" id="WP_091082484.1">
    <property type="nucleotide sequence ID" value="NZ_FMHT01000003.1"/>
</dbReference>
<dbReference type="InterPro" id="IPR011251">
    <property type="entry name" value="Luciferase-like_dom"/>
</dbReference>
<dbReference type="Gene3D" id="3.20.20.30">
    <property type="entry name" value="Luciferase-like domain"/>
    <property type="match status" value="1"/>
</dbReference>